<reference evidence="1" key="1">
    <citation type="journal article" date="2019" name="Sci. Rep.">
        <title>Draft genome of Tanacetum cinerariifolium, the natural source of mosquito coil.</title>
        <authorList>
            <person name="Yamashiro T."/>
            <person name="Shiraishi A."/>
            <person name="Satake H."/>
            <person name="Nakayama K."/>
        </authorList>
    </citation>
    <scope>NUCLEOTIDE SEQUENCE</scope>
</reference>
<gene>
    <name evidence="1" type="ORF">Tci_066313</name>
</gene>
<sequence>VYTASHGELMFYETMNPSSFSTMILKLMVDIEDCKGFDVKVGRTTDLHDLNVKCRMWWYVDVRCVKSRQFVYVMVMVSSIEKKGAGIIQIWKRCANVNTIIDAIRSWVLVLLGTERYVFSEISLAAVYVVRIRGHEDHHDDDDARPKGDINAKRQRTSKFGTYVTPCQGRNARSNMIRIITTH</sequence>
<accession>A0A6L2PCK7</accession>
<name>A0A6L2PCK7_TANCI</name>
<protein>
    <submittedName>
        <fullName evidence="1">Uncharacterized protein</fullName>
    </submittedName>
</protein>
<evidence type="ECO:0000313" key="1">
    <source>
        <dbReference type="EMBL" id="GEU94335.1"/>
    </source>
</evidence>
<dbReference type="AlphaFoldDB" id="A0A6L2PCK7"/>
<proteinExistence type="predicted"/>
<organism evidence="1">
    <name type="scientific">Tanacetum cinerariifolium</name>
    <name type="common">Dalmatian daisy</name>
    <name type="synonym">Chrysanthemum cinerariifolium</name>
    <dbReference type="NCBI Taxonomy" id="118510"/>
    <lineage>
        <taxon>Eukaryota</taxon>
        <taxon>Viridiplantae</taxon>
        <taxon>Streptophyta</taxon>
        <taxon>Embryophyta</taxon>
        <taxon>Tracheophyta</taxon>
        <taxon>Spermatophyta</taxon>
        <taxon>Magnoliopsida</taxon>
        <taxon>eudicotyledons</taxon>
        <taxon>Gunneridae</taxon>
        <taxon>Pentapetalae</taxon>
        <taxon>asterids</taxon>
        <taxon>campanulids</taxon>
        <taxon>Asterales</taxon>
        <taxon>Asteraceae</taxon>
        <taxon>Asteroideae</taxon>
        <taxon>Anthemideae</taxon>
        <taxon>Anthemidinae</taxon>
        <taxon>Tanacetum</taxon>
    </lineage>
</organism>
<dbReference type="EMBL" id="BKCJ010011051">
    <property type="protein sequence ID" value="GEU94335.1"/>
    <property type="molecule type" value="Genomic_DNA"/>
</dbReference>
<comment type="caution">
    <text evidence="1">The sequence shown here is derived from an EMBL/GenBank/DDBJ whole genome shotgun (WGS) entry which is preliminary data.</text>
</comment>
<feature type="non-terminal residue" evidence="1">
    <location>
        <position position="1"/>
    </location>
</feature>